<dbReference type="Proteomes" id="UP000184394">
    <property type="component" value="Unassembled WGS sequence"/>
</dbReference>
<comment type="similarity">
    <text evidence="1 4">Belongs to the UPF0677 family.</text>
</comment>
<accession>A0A1M7LRG5</accession>
<evidence type="ECO:0000256" key="2">
    <source>
        <dbReference type="ARBA" id="ARBA00022603"/>
    </source>
</evidence>
<evidence type="ECO:0000256" key="4">
    <source>
        <dbReference type="RuleBase" id="RU362030"/>
    </source>
</evidence>
<dbReference type="InterPro" id="IPR029063">
    <property type="entry name" value="SAM-dependent_MTases_sf"/>
</dbReference>
<comment type="function">
    <text evidence="4">Exhibits S-adenosyl-L-methionine-dependent methyltransferase activity.</text>
</comment>
<dbReference type="Pfam" id="PF04072">
    <property type="entry name" value="LCM"/>
    <property type="match status" value="1"/>
</dbReference>
<dbReference type="AlphaFoldDB" id="A0A1M7LRG5"/>
<dbReference type="NCBIfam" id="TIGR00027">
    <property type="entry name" value="mthyl_TIGR00027"/>
    <property type="match status" value="1"/>
</dbReference>
<organism evidence="5 6">
    <name type="scientific">Ruminococcus flavefaciens</name>
    <dbReference type="NCBI Taxonomy" id="1265"/>
    <lineage>
        <taxon>Bacteria</taxon>
        <taxon>Bacillati</taxon>
        <taxon>Bacillota</taxon>
        <taxon>Clostridia</taxon>
        <taxon>Eubacteriales</taxon>
        <taxon>Oscillospiraceae</taxon>
        <taxon>Ruminococcus</taxon>
    </lineage>
</organism>
<dbReference type="SUPFAM" id="SSF53335">
    <property type="entry name" value="S-adenosyl-L-methionine-dependent methyltransferases"/>
    <property type="match status" value="1"/>
</dbReference>
<dbReference type="PANTHER" id="PTHR43619">
    <property type="entry name" value="S-ADENOSYL-L-METHIONINE-DEPENDENT METHYLTRANSFERASE YKTD-RELATED"/>
    <property type="match status" value="1"/>
</dbReference>
<proteinExistence type="inferred from homology"/>
<dbReference type="InterPro" id="IPR011610">
    <property type="entry name" value="SAM_mthyl_Trfase_ML2640-like"/>
</dbReference>
<dbReference type="Gene3D" id="3.40.50.150">
    <property type="entry name" value="Vaccinia Virus protein VP39"/>
    <property type="match status" value="1"/>
</dbReference>
<dbReference type="InterPro" id="IPR007213">
    <property type="entry name" value="Ppm1/Ppm2/Tcmp"/>
</dbReference>
<dbReference type="EMBL" id="FRCT01000015">
    <property type="protein sequence ID" value="SHM80797.1"/>
    <property type="molecule type" value="Genomic_DNA"/>
</dbReference>
<dbReference type="GO" id="GO:0008168">
    <property type="term" value="F:methyltransferase activity"/>
    <property type="evidence" value="ECO:0007669"/>
    <property type="project" value="UniProtKB-UniRule"/>
</dbReference>
<name>A0A1M7LRG5_RUMFL</name>
<evidence type="ECO:0000313" key="6">
    <source>
        <dbReference type="Proteomes" id="UP000184394"/>
    </source>
</evidence>
<sequence>MIDERESVTAKICAFVRAWHSNTARQKIYDDYLAYDMLGKEEYDSIYELISSGLDGSQLFSREDTEQIISEYFAPIPLSRIHFNESRLADFAKKNGRVQYVICGAGSDTFSFRNDNEDIEIFEIDHPDTQRYKLEKIQKLEWNIRPNVHFVSVDFERERMCDKLLAAGFDPTKKTFFSILGVTYYLTLDVFTDTLKQMAELSALGSALVFDYPIKTGEFPRRVEKLENITEELGEVMRGGYDYSEVSRALYSLGFQIDTYMPPEKVQKEYFDGRQDGLKAFENVSLISAAYTAGYDYE</sequence>
<dbReference type="EC" id="2.1.1.-" evidence="4"/>
<protein>
    <recommendedName>
        <fullName evidence="4">S-adenosyl-L-methionine-dependent methyltransferase</fullName>
        <ecNumber evidence="4">2.1.1.-</ecNumber>
    </recommendedName>
</protein>
<dbReference type="OrthoDB" id="9806164at2"/>
<keyword evidence="4" id="KW-0949">S-adenosyl-L-methionine</keyword>
<dbReference type="RefSeq" id="WP_072952034.1">
    <property type="nucleotide sequence ID" value="NZ_FRCT01000015.1"/>
</dbReference>
<keyword evidence="3 5" id="KW-0808">Transferase</keyword>
<evidence type="ECO:0000313" key="5">
    <source>
        <dbReference type="EMBL" id="SHM80797.1"/>
    </source>
</evidence>
<reference evidence="5 6" key="1">
    <citation type="submission" date="2016-11" db="EMBL/GenBank/DDBJ databases">
        <authorList>
            <person name="Jaros S."/>
            <person name="Januszkiewicz K."/>
            <person name="Wedrychowicz H."/>
        </authorList>
    </citation>
    <scope>NUCLEOTIDE SEQUENCE [LARGE SCALE GENOMIC DNA]</scope>
    <source>
        <strain evidence="5 6">Y1</strain>
    </source>
</reference>
<dbReference type="GO" id="GO:0032259">
    <property type="term" value="P:methylation"/>
    <property type="evidence" value="ECO:0007669"/>
    <property type="project" value="UniProtKB-KW"/>
</dbReference>
<evidence type="ECO:0000256" key="1">
    <source>
        <dbReference type="ARBA" id="ARBA00008138"/>
    </source>
</evidence>
<keyword evidence="2 4" id="KW-0489">Methyltransferase</keyword>
<evidence type="ECO:0000256" key="3">
    <source>
        <dbReference type="ARBA" id="ARBA00022679"/>
    </source>
</evidence>
<gene>
    <name evidence="5" type="ORF">SAMN04487860_11519</name>
</gene>
<dbReference type="PANTHER" id="PTHR43619:SF2">
    <property type="entry name" value="S-ADENOSYL-L-METHIONINE-DEPENDENT METHYLTRANSFERASES SUPERFAMILY PROTEIN"/>
    <property type="match status" value="1"/>
</dbReference>